<dbReference type="Gene3D" id="2.40.440.10">
    <property type="entry name" value="L,D-transpeptidase catalytic domain-like"/>
    <property type="match status" value="1"/>
</dbReference>
<feature type="active site" description="Nucleophile" evidence="9">
    <location>
        <position position="197"/>
    </location>
</feature>
<evidence type="ECO:0000256" key="3">
    <source>
        <dbReference type="ARBA" id="ARBA00022676"/>
    </source>
</evidence>
<evidence type="ECO:0000259" key="10">
    <source>
        <dbReference type="PROSITE" id="PS52029"/>
    </source>
</evidence>
<evidence type="ECO:0000256" key="6">
    <source>
        <dbReference type="ARBA" id="ARBA00022960"/>
    </source>
</evidence>
<dbReference type="SUPFAM" id="SSF141523">
    <property type="entry name" value="L,D-transpeptidase catalytic domain-like"/>
    <property type="match status" value="1"/>
</dbReference>
<gene>
    <name evidence="11" type="ORF">GJ689_23805</name>
</gene>
<dbReference type="InterPro" id="IPR050979">
    <property type="entry name" value="LD-transpeptidase"/>
</dbReference>
<dbReference type="PROSITE" id="PS51257">
    <property type="entry name" value="PROKAR_LIPOPROTEIN"/>
    <property type="match status" value="1"/>
</dbReference>
<dbReference type="Proteomes" id="UP000438991">
    <property type="component" value="Unassembled WGS sequence"/>
</dbReference>
<protein>
    <submittedName>
        <fullName evidence="11">L,D-transpeptidase family protein</fullName>
    </submittedName>
</protein>
<keyword evidence="8 9" id="KW-0961">Cell wall biogenesis/degradation</keyword>
<sequence>MTIDRRRFLGGAMAAAGSGLLAGCASTQNAALVQPLRPVSREYAAMYGAIDTEPFPIPAVDLSEIEPRFLRREVTFRTTEQPGTIVVDPAARYAYLVLERGRAMRYGVGVGKEEGFNFRGSAVIARKAEWPRWTPTLNMIRREPERYGKYAQGLPGGPENPLGPRALYLYRDGQDTYYRLHGTDEPATIGTMVSSGCIRLINQDIIDLYRRVPVGTKVVVLPAGGDATS</sequence>
<dbReference type="GO" id="GO:0008360">
    <property type="term" value="P:regulation of cell shape"/>
    <property type="evidence" value="ECO:0007669"/>
    <property type="project" value="UniProtKB-UniRule"/>
</dbReference>
<dbReference type="InterPro" id="IPR006311">
    <property type="entry name" value="TAT_signal"/>
</dbReference>
<dbReference type="CDD" id="cd16913">
    <property type="entry name" value="YkuD_like"/>
    <property type="match status" value="1"/>
</dbReference>
<evidence type="ECO:0000256" key="5">
    <source>
        <dbReference type="ARBA" id="ARBA00022801"/>
    </source>
</evidence>
<keyword evidence="3" id="KW-0328">Glycosyltransferase</keyword>
<dbReference type="GO" id="GO:0071555">
    <property type="term" value="P:cell wall organization"/>
    <property type="evidence" value="ECO:0007669"/>
    <property type="project" value="UniProtKB-UniRule"/>
</dbReference>
<dbReference type="PANTHER" id="PTHR30582">
    <property type="entry name" value="L,D-TRANSPEPTIDASE"/>
    <property type="match status" value="1"/>
</dbReference>
<dbReference type="FunFam" id="2.40.440.10:FF:000002">
    <property type="entry name" value="L,D-transpeptidase ErfK/SrfK"/>
    <property type="match status" value="1"/>
</dbReference>
<reference evidence="11 12" key="1">
    <citation type="submission" date="2019-11" db="EMBL/GenBank/DDBJ databases">
        <title>Whole-genome sequence of Rhodoplanes serenus DSM 18633, type strain.</title>
        <authorList>
            <person name="Kyndt J.A."/>
            <person name="Meyer T.E."/>
        </authorList>
    </citation>
    <scope>NUCLEOTIDE SEQUENCE [LARGE SCALE GENOMIC DNA]</scope>
    <source>
        <strain evidence="11 12">DSM 18633</strain>
    </source>
</reference>
<evidence type="ECO:0000256" key="8">
    <source>
        <dbReference type="ARBA" id="ARBA00023316"/>
    </source>
</evidence>
<dbReference type="GO" id="GO:0005576">
    <property type="term" value="C:extracellular region"/>
    <property type="evidence" value="ECO:0007669"/>
    <property type="project" value="TreeGrafter"/>
</dbReference>
<keyword evidence="7 9" id="KW-0573">Peptidoglycan synthesis</keyword>
<dbReference type="PROSITE" id="PS51318">
    <property type="entry name" value="TAT"/>
    <property type="match status" value="1"/>
</dbReference>
<organism evidence="11 12">
    <name type="scientific">Rhodoplanes serenus</name>
    <dbReference type="NCBI Taxonomy" id="200615"/>
    <lineage>
        <taxon>Bacteria</taxon>
        <taxon>Pseudomonadati</taxon>
        <taxon>Pseudomonadota</taxon>
        <taxon>Alphaproteobacteria</taxon>
        <taxon>Hyphomicrobiales</taxon>
        <taxon>Nitrobacteraceae</taxon>
        <taxon>Rhodoplanes</taxon>
    </lineage>
</organism>
<keyword evidence="5" id="KW-0378">Hydrolase</keyword>
<dbReference type="GO" id="GO:0016757">
    <property type="term" value="F:glycosyltransferase activity"/>
    <property type="evidence" value="ECO:0007669"/>
    <property type="project" value="UniProtKB-KW"/>
</dbReference>
<comment type="caution">
    <text evidence="11">The sequence shown here is derived from an EMBL/GenBank/DDBJ whole genome shotgun (WGS) entry which is preliminary data.</text>
</comment>
<evidence type="ECO:0000256" key="1">
    <source>
        <dbReference type="ARBA" id="ARBA00004752"/>
    </source>
</evidence>
<evidence type="ECO:0000313" key="11">
    <source>
        <dbReference type="EMBL" id="MTW19226.1"/>
    </source>
</evidence>
<evidence type="ECO:0000256" key="7">
    <source>
        <dbReference type="ARBA" id="ARBA00022984"/>
    </source>
</evidence>
<comment type="pathway">
    <text evidence="1 9">Cell wall biogenesis; peptidoglycan biosynthesis.</text>
</comment>
<dbReference type="InterPro" id="IPR005490">
    <property type="entry name" value="LD_TPept_cat_dom"/>
</dbReference>
<name>A0A9X4XUI5_9BRAD</name>
<evidence type="ECO:0000256" key="9">
    <source>
        <dbReference type="PROSITE-ProRule" id="PRU01373"/>
    </source>
</evidence>
<dbReference type="PANTHER" id="PTHR30582:SF24">
    <property type="entry name" value="L,D-TRANSPEPTIDASE ERFK_SRFK-RELATED"/>
    <property type="match status" value="1"/>
</dbReference>
<feature type="domain" description="L,D-TPase catalytic" evidence="10">
    <location>
        <begin position="83"/>
        <end position="221"/>
    </location>
</feature>
<dbReference type="PROSITE" id="PS52029">
    <property type="entry name" value="LD_TPASE"/>
    <property type="match status" value="1"/>
</dbReference>
<dbReference type="InterPro" id="IPR038063">
    <property type="entry name" value="Transpep_catalytic_dom"/>
</dbReference>
<feature type="active site" description="Proton donor/acceptor" evidence="9">
    <location>
        <position position="181"/>
    </location>
</feature>
<dbReference type="AlphaFoldDB" id="A0A9X4XUI5"/>
<dbReference type="EMBL" id="WNKV01000026">
    <property type="protein sequence ID" value="MTW19226.1"/>
    <property type="molecule type" value="Genomic_DNA"/>
</dbReference>
<proteinExistence type="inferred from homology"/>
<comment type="similarity">
    <text evidence="2">Belongs to the YkuD family.</text>
</comment>
<keyword evidence="6 9" id="KW-0133">Cell shape</keyword>
<dbReference type="GO" id="GO:0071972">
    <property type="term" value="F:peptidoglycan L,D-transpeptidase activity"/>
    <property type="evidence" value="ECO:0007669"/>
    <property type="project" value="TreeGrafter"/>
</dbReference>
<accession>A0A9X4XUI5</accession>
<dbReference type="RefSeq" id="WP_155481487.1">
    <property type="nucleotide sequence ID" value="NZ_WNKV01000026.1"/>
</dbReference>
<evidence type="ECO:0000313" key="12">
    <source>
        <dbReference type="Proteomes" id="UP000438991"/>
    </source>
</evidence>
<evidence type="ECO:0000256" key="2">
    <source>
        <dbReference type="ARBA" id="ARBA00005992"/>
    </source>
</evidence>
<keyword evidence="4" id="KW-0808">Transferase</keyword>
<dbReference type="GO" id="GO:0018104">
    <property type="term" value="P:peptidoglycan-protein cross-linking"/>
    <property type="evidence" value="ECO:0007669"/>
    <property type="project" value="TreeGrafter"/>
</dbReference>
<evidence type="ECO:0000256" key="4">
    <source>
        <dbReference type="ARBA" id="ARBA00022679"/>
    </source>
</evidence>
<dbReference type="Pfam" id="PF03734">
    <property type="entry name" value="YkuD"/>
    <property type="match status" value="1"/>
</dbReference>